<proteinExistence type="predicted"/>
<reference evidence="2 3" key="1">
    <citation type="journal article" date="2011" name="Proc. Natl. Acad. Sci. U.S.A.">
        <title>Comparative genomics of xylose-fermenting fungi for enhanced biofuel production.</title>
        <authorList>
            <person name="Wohlbach D.J."/>
            <person name="Kuo A."/>
            <person name="Sato T.K."/>
            <person name="Potts K.M."/>
            <person name="Salamov A.A."/>
            <person name="LaButti K.M."/>
            <person name="Sun H."/>
            <person name="Clum A."/>
            <person name="Pangilinan J.L."/>
            <person name="Lindquist E.A."/>
            <person name="Lucas S."/>
            <person name="Lapidus A."/>
            <person name="Jin M."/>
            <person name="Gunawan C."/>
            <person name="Balan V."/>
            <person name="Dale B.E."/>
            <person name="Jeffries T.W."/>
            <person name="Zinkel R."/>
            <person name="Barry K.W."/>
            <person name="Grigoriev I.V."/>
            <person name="Gasch A.P."/>
        </authorList>
    </citation>
    <scope>NUCLEOTIDE SEQUENCE [LARGE SCALE GENOMIC DNA]</scope>
    <source>
        <strain evidence="3">NRRL Y-27907 / 11-Y1</strain>
    </source>
</reference>
<organism evidence="3">
    <name type="scientific">Spathaspora passalidarum (strain NRRL Y-27907 / 11-Y1)</name>
    <dbReference type="NCBI Taxonomy" id="619300"/>
    <lineage>
        <taxon>Eukaryota</taxon>
        <taxon>Fungi</taxon>
        <taxon>Dikarya</taxon>
        <taxon>Ascomycota</taxon>
        <taxon>Saccharomycotina</taxon>
        <taxon>Pichiomycetes</taxon>
        <taxon>Debaryomycetaceae</taxon>
        <taxon>Spathaspora</taxon>
    </lineage>
</organism>
<gene>
    <name evidence="2" type="ORF">SPAPADRAFT_58566</name>
</gene>
<feature type="compositionally biased region" description="Acidic residues" evidence="1">
    <location>
        <begin position="126"/>
        <end position="140"/>
    </location>
</feature>
<dbReference type="RefSeq" id="XP_007372747.1">
    <property type="nucleotide sequence ID" value="XM_007372685.1"/>
</dbReference>
<evidence type="ECO:0000256" key="1">
    <source>
        <dbReference type="SAM" id="MobiDB-lite"/>
    </source>
</evidence>
<evidence type="ECO:0000313" key="3">
    <source>
        <dbReference type="Proteomes" id="UP000000709"/>
    </source>
</evidence>
<accession>G3AGJ6</accession>
<dbReference type="GeneID" id="18872504"/>
<dbReference type="EMBL" id="GL996499">
    <property type="protein sequence ID" value="EGW35335.1"/>
    <property type="molecule type" value="Genomic_DNA"/>
</dbReference>
<dbReference type="OrthoDB" id="4078735at2759"/>
<sequence>MSINPNLQAFRINSNRNNNNNNIHNINNSDSDNNDHKNSFIRIRNKKSHKSRMNSRQNAANSPQLSKRPIQANYDTTSSILSDYEDLEFVEESSYVLFNPVQSNKRNESDILSLTNTTNTHAYSSDAEEDEGDESEDDYSIPERRELDEGSTTQLYTQQTEDHLSNKINSWYNSNNALLDDQLLISDNVASWNLDEAVMDENVTIDKTNPKDKTILKAFYGDELFKYLNPDEIARVKKFHKLTDIKDYLLDKENDSSTNYNSLLNQILYKLLLLDKHNDDDETDIAPEPETISQSPRFSGTTDYVNHLKRTRKIAIPTLVEVGTFSETTNGSSLIMCGGETTSSWNEI</sequence>
<dbReference type="KEGG" id="spaa:SPAPADRAFT_58566"/>
<feature type="region of interest" description="Disordered" evidence="1">
    <location>
        <begin position="114"/>
        <end position="152"/>
    </location>
</feature>
<feature type="compositionally biased region" description="Low complexity" evidence="1">
    <location>
        <begin position="14"/>
        <end position="31"/>
    </location>
</feature>
<feature type="compositionally biased region" description="Polar residues" evidence="1">
    <location>
        <begin position="54"/>
        <end position="65"/>
    </location>
</feature>
<keyword evidence="3" id="KW-1185">Reference proteome</keyword>
<protein>
    <submittedName>
        <fullName evidence="2">Uncharacterized protein</fullName>
    </submittedName>
</protein>
<evidence type="ECO:0000313" key="2">
    <source>
        <dbReference type="EMBL" id="EGW35335.1"/>
    </source>
</evidence>
<dbReference type="OMA" id="SLIMCGG"/>
<name>G3AGJ6_SPAPN</name>
<dbReference type="HOGENOM" id="CLU_052376_0_0_1"/>
<dbReference type="Proteomes" id="UP000000709">
    <property type="component" value="Unassembled WGS sequence"/>
</dbReference>
<dbReference type="InParanoid" id="G3AGJ6"/>
<feature type="region of interest" description="Disordered" evidence="1">
    <location>
        <begin position="14"/>
        <end position="71"/>
    </location>
</feature>
<feature type="compositionally biased region" description="Basic residues" evidence="1">
    <location>
        <begin position="43"/>
        <end position="53"/>
    </location>
</feature>
<dbReference type="AlphaFoldDB" id="G3AGJ6"/>
<dbReference type="eggNOG" id="ENOG502TGMD">
    <property type="taxonomic scope" value="Eukaryota"/>
</dbReference>
<dbReference type="NCBIfam" id="NF033521">
    <property type="entry name" value="lasso_leader_L3"/>
    <property type="match status" value="1"/>
</dbReference>